<reference evidence="2" key="1">
    <citation type="submission" date="2016-11" db="UniProtKB">
        <authorList>
            <consortium name="WormBaseParasite"/>
        </authorList>
    </citation>
    <scope>IDENTIFICATION</scope>
</reference>
<name>A0A1I7WW58_HETBA</name>
<dbReference type="AlphaFoldDB" id="A0A1I7WW58"/>
<evidence type="ECO:0000313" key="1">
    <source>
        <dbReference type="Proteomes" id="UP000095283"/>
    </source>
</evidence>
<evidence type="ECO:0000313" key="2">
    <source>
        <dbReference type="WBParaSite" id="Hba_09408"/>
    </source>
</evidence>
<dbReference type="Proteomes" id="UP000095283">
    <property type="component" value="Unplaced"/>
</dbReference>
<protein>
    <submittedName>
        <fullName evidence="2">MULE domain-containing protein</fullName>
    </submittedName>
</protein>
<accession>A0A1I7WW58</accession>
<organism evidence="1 2">
    <name type="scientific">Heterorhabditis bacteriophora</name>
    <name type="common">Entomopathogenic nematode worm</name>
    <dbReference type="NCBI Taxonomy" id="37862"/>
    <lineage>
        <taxon>Eukaryota</taxon>
        <taxon>Metazoa</taxon>
        <taxon>Ecdysozoa</taxon>
        <taxon>Nematoda</taxon>
        <taxon>Chromadorea</taxon>
        <taxon>Rhabditida</taxon>
        <taxon>Rhabditina</taxon>
        <taxon>Rhabditomorpha</taxon>
        <taxon>Strongyloidea</taxon>
        <taxon>Heterorhabditidae</taxon>
        <taxon>Heterorhabditis</taxon>
    </lineage>
</organism>
<proteinExistence type="predicted"/>
<dbReference type="WBParaSite" id="Hba_09408">
    <property type="protein sequence ID" value="Hba_09408"/>
    <property type="gene ID" value="Hba_09408"/>
</dbReference>
<keyword evidence="1" id="KW-1185">Reference proteome</keyword>
<sequence length="224" mass="25631">MRVCAIGREGYDFEMHYRRLSGQCIFDGSCFTDLKKWSTTRVTYSLSSSDLYIAPDRASLRCVTDDEDLLLDSGLREKSDGRYKQSSKKLDGGPSKQIYSVFAEVQGGHVLLLFLALIKDPQRATYNRLFEWFHDELTQLGALNHFTLPGVKLLMDFELGTIKAIENQLELKYVEYYWISLELVEGSTLFRTCPTIIIVMNLSKWPSNQEGADHSNINRHVIVS</sequence>